<keyword evidence="1" id="KW-0929">Antimicrobial</keyword>
<name>A0A1X1BR35_9GAMM</name>
<dbReference type="GO" id="GO:0042742">
    <property type="term" value="P:defense response to bacterium"/>
    <property type="evidence" value="ECO:0007669"/>
    <property type="project" value="UniProtKB-KW"/>
</dbReference>
<evidence type="ECO:0000313" key="3">
    <source>
        <dbReference type="EMBL" id="ORM50626.1"/>
    </source>
</evidence>
<evidence type="ECO:0000313" key="4">
    <source>
        <dbReference type="Proteomes" id="UP000193933"/>
    </source>
</evidence>
<protein>
    <submittedName>
        <fullName evidence="3">Lysozyme</fullName>
    </submittedName>
</protein>
<dbReference type="SUPFAM" id="SSF53955">
    <property type="entry name" value="Lysozyme-like"/>
    <property type="match status" value="1"/>
</dbReference>
<dbReference type="OrthoDB" id="9091992at2"/>
<keyword evidence="4" id="KW-1185">Reference proteome</keyword>
<sequence>MSKIIDILHFEEGYREAPYWDTRNFPTVAGGIRIGPRNAPIRQYQFTVPRPVGDVWKLWLVDAKTASMNRQPAIVAALAQCNDARRDILCSLACQMGVTGLAGFTNTLGMIARGDFAGAAGGMLNSLWARQTPDRARRHAEVMRTGTYDAYKGLI</sequence>
<dbReference type="GO" id="GO:0031640">
    <property type="term" value="P:killing of cells of another organism"/>
    <property type="evidence" value="ECO:0007669"/>
    <property type="project" value="UniProtKB-KW"/>
</dbReference>
<gene>
    <name evidence="3" type="ORF">HA41_18795</name>
</gene>
<dbReference type="CDD" id="cd00735">
    <property type="entry name" value="T4-like_lys"/>
    <property type="match status" value="1"/>
</dbReference>
<comment type="caution">
    <text evidence="3">The sequence shown here is derived from an EMBL/GenBank/DDBJ whole genome shotgun (WGS) entry which is preliminary data.</text>
</comment>
<evidence type="ECO:0000256" key="1">
    <source>
        <dbReference type="ARBA" id="ARBA00022529"/>
    </source>
</evidence>
<dbReference type="InterPro" id="IPR023346">
    <property type="entry name" value="Lysozyme-like_dom_sf"/>
</dbReference>
<dbReference type="InterPro" id="IPR001165">
    <property type="entry name" value="T4-type_lysozyme"/>
</dbReference>
<dbReference type="Gene3D" id="1.10.530.40">
    <property type="match status" value="1"/>
</dbReference>
<organism evidence="3 4">
    <name type="scientific">Pantoea conspicua</name>
    <dbReference type="NCBI Taxonomy" id="472705"/>
    <lineage>
        <taxon>Bacteria</taxon>
        <taxon>Pseudomonadati</taxon>
        <taxon>Pseudomonadota</taxon>
        <taxon>Gammaproteobacteria</taxon>
        <taxon>Enterobacterales</taxon>
        <taxon>Erwiniaceae</taxon>
        <taxon>Pantoea</taxon>
    </lineage>
</organism>
<accession>A0A1X1BR35</accession>
<proteinExistence type="predicted"/>
<dbReference type="EMBL" id="MLFN01000094">
    <property type="protein sequence ID" value="ORM50626.1"/>
    <property type="molecule type" value="Genomic_DNA"/>
</dbReference>
<evidence type="ECO:0000256" key="2">
    <source>
        <dbReference type="ARBA" id="ARBA00022638"/>
    </source>
</evidence>
<dbReference type="Proteomes" id="UP000193933">
    <property type="component" value="Unassembled WGS sequence"/>
</dbReference>
<reference evidence="3 4" key="1">
    <citation type="journal article" date="2017" name="Antonie Van Leeuwenhoek">
        <title>Phylogenomic resolution of the bacterial genus Pantoea and its relationship with Erwinia and Tatumella.</title>
        <authorList>
            <person name="Palmer M."/>
            <person name="Steenkamp E.T."/>
            <person name="Coetzee M.P."/>
            <person name="Chan W.Y."/>
            <person name="van Zyl E."/>
            <person name="De Maayer P."/>
            <person name="Coutinho T.A."/>
            <person name="Blom J."/>
            <person name="Smits T.H."/>
            <person name="Duffy B."/>
            <person name="Venter S.N."/>
        </authorList>
    </citation>
    <scope>NUCLEOTIDE SEQUENCE [LARGE SCALE GENOMIC DNA]</scope>
    <source>
        <strain evidence="3 4">LMG 24534</strain>
    </source>
</reference>
<dbReference type="PRINTS" id="PR00684">
    <property type="entry name" value="T4LYSOZYME"/>
</dbReference>
<dbReference type="GO" id="GO:0016998">
    <property type="term" value="P:cell wall macromolecule catabolic process"/>
    <property type="evidence" value="ECO:0007669"/>
    <property type="project" value="InterPro"/>
</dbReference>
<dbReference type="RefSeq" id="WP_094122090.1">
    <property type="nucleotide sequence ID" value="NZ_MLFN01000094.1"/>
</dbReference>
<keyword evidence="2" id="KW-0081">Bacteriolytic enzyme</keyword>
<dbReference type="InterPro" id="IPR023347">
    <property type="entry name" value="Lysozyme_dom_sf"/>
</dbReference>
<dbReference type="GO" id="GO:0003796">
    <property type="term" value="F:lysozyme activity"/>
    <property type="evidence" value="ECO:0007669"/>
    <property type="project" value="InterPro"/>
</dbReference>
<dbReference type="AlphaFoldDB" id="A0A1X1BR35"/>